<dbReference type="SUPFAM" id="SSF49373">
    <property type="entry name" value="Invasin/intimin cell-adhesion fragments"/>
    <property type="match status" value="1"/>
</dbReference>
<accession>A0A9D1AA36</accession>
<organism evidence="2 3">
    <name type="scientific">Candidatus Choladousia intestinavium</name>
    <dbReference type="NCBI Taxonomy" id="2840727"/>
    <lineage>
        <taxon>Bacteria</taxon>
        <taxon>Bacillati</taxon>
        <taxon>Bacillota</taxon>
        <taxon>Clostridia</taxon>
        <taxon>Lachnospirales</taxon>
        <taxon>Lachnospiraceae</taxon>
        <taxon>Lachnospiraceae incertae sedis</taxon>
        <taxon>Candidatus Choladousia</taxon>
    </lineage>
</organism>
<proteinExistence type="predicted"/>
<reference evidence="2" key="2">
    <citation type="journal article" date="2021" name="PeerJ">
        <title>Extensive microbial diversity within the chicken gut microbiome revealed by metagenomics and culture.</title>
        <authorList>
            <person name="Gilroy R."/>
            <person name="Ravi A."/>
            <person name="Getino M."/>
            <person name="Pursley I."/>
            <person name="Horton D.L."/>
            <person name="Alikhan N.F."/>
            <person name="Baker D."/>
            <person name="Gharbi K."/>
            <person name="Hall N."/>
            <person name="Watson M."/>
            <person name="Adriaenssens E.M."/>
            <person name="Foster-Nyarko E."/>
            <person name="Jarju S."/>
            <person name="Secka A."/>
            <person name="Antonio M."/>
            <person name="Oren A."/>
            <person name="Chaudhuri R.R."/>
            <person name="La Ragione R."/>
            <person name="Hildebrand F."/>
            <person name="Pallen M.J."/>
        </authorList>
    </citation>
    <scope>NUCLEOTIDE SEQUENCE</scope>
    <source>
        <strain evidence="2">ChiSjej4B22-8148</strain>
    </source>
</reference>
<dbReference type="InterPro" id="IPR003343">
    <property type="entry name" value="Big_2"/>
</dbReference>
<evidence type="ECO:0000313" key="2">
    <source>
        <dbReference type="EMBL" id="HIR12351.1"/>
    </source>
</evidence>
<sequence>MLICFPPGCTGTRRTVQNTTYCLWKMWILWRKRQDWRALRKRPEPPMRGRWRYWEKAWRRREKSINKSVERKEKITVRSGSKKYTVTVTVPKVKTKKITGVPSKKTLRRKKSFTLKPKLTPRDSSYKITYKSSNKRVATVTSKGKVTAKARGTAIITVKSGSVSVRCKVTVK</sequence>
<protein>
    <submittedName>
        <fullName evidence="2">Ig domain-containing protein</fullName>
    </submittedName>
</protein>
<comment type="caution">
    <text evidence="2">The sequence shown here is derived from an EMBL/GenBank/DDBJ whole genome shotgun (WGS) entry which is preliminary data.</text>
</comment>
<feature type="domain" description="BIG2" evidence="1">
    <location>
        <begin position="92"/>
        <end position="170"/>
    </location>
</feature>
<gene>
    <name evidence="2" type="ORF">IAB31_00305</name>
</gene>
<dbReference type="AlphaFoldDB" id="A0A9D1AA36"/>
<dbReference type="Pfam" id="PF02368">
    <property type="entry name" value="Big_2"/>
    <property type="match status" value="1"/>
</dbReference>
<evidence type="ECO:0000259" key="1">
    <source>
        <dbReference type="SMART" id="SM00635"/>
    </source>
</evidence>
<dbReference type="SMART" id="SM00635">
    <property type="entry name" value="BID_2"/>
    <property type="match status" value="1"/>
</dbReference>
<dbReference type="Proteomes" id="UP000886757">
    <property type="component" value="Unassembled WGS sequence"/>
</dbReference>
<dbReference type="InterPro" id="IPR008964">
    <property type="entry name" value="Invasin/intimin_cell_adhesion"/>
</dbReference>
<evidence type="ECO:0000313" key="3">
    <source>
        <dbReference type="Proteomes" id="UP000886757"/>
    </source>
</evidence>
<name>A0A9D1AA36_9FIRM</name>
<reference evidence="2" key="1">
    <citation type="submission" date="2020-10" db="EMBL/GenBank/DDBJ databases">
        <authorList>
            <person name="Gilroy R."/>
        </authorList>
    </citation>
    <scope>NUCLEOTIDE SEQUENCE</scope>
    <source>
        <strain evidence="2">ChiSjej4B22-8148</strain>
    </source>
</reference>
<dbReference type="Gene3D" id="2.60.40.1080">
    <property type="match status" value="1"/>
</dbReference>
<dbReference type="EMBL" id="DVGK01000004">
    <property type="protein sequence ID" value="HIR12351.1"/>
    <property type="molecule type" value="Genomic_DNA"/>
</dbReference>